<dbReference type="Proteomes" id="UP000188268">
    <property type="component" value="Unassembled WGS sequence"/>
</dbReference>
<organism evidence="1 2">
    <name type="scientific">Corchorus capsularis</name>
    <name type="common">Jute</name>
    <dbReference type="NCBI Taxonomy" id="210143"/>
    <lineage>
        <taxon>Eukaryota</taxon>
        <taxon>Viridiplantae</taxon>
        <taxon>Streptophyta</taxon>
        <taxon>Embryophyta</taxon>
        <taxon>Tracheophyta</taxon>
        <taxon>Spermatophyta</taxon>
        <taxon>Magnoliopsida</taxon>
        <taxon>eudicotyledons</taxon>
        <taxon>Gunneridae</taxon>
        <taxon>Pentapetalae</taxon>
        <taxon>rosids</taxon>
        <taxon>malvids</taxon>
        <taxon>Malvales</taxon>
        <taxon>Malvaceae</taxon>
        <taxon>Grewioideae</taxon>
        <taxon>Apeibeae</taxon>
        <taxon>Corchorus</taxon>
    </lineage>
</organism>
<evidence type="ECO:0000313" key="1">
    <source>
        <dbReference type="EMBL" id="OMO71953.1"/>
    </source>
</evidence>
<sequence>MKQSPTLVIGNLMKIRTASFELSILKEYPPPKNEEAGIIQKEREWHLAV</sequence>
<dbReference type="Gramene" id="OMO71953">
    <property type="protein sequence ID" value="OMO71953"/>
    <property type="gene ID" value="CCACVL1_18016"/>
</dbReference>
<dbReference type="AlphaFoldDB" id="A0A1R3HNQ1"/>
<accession>A0A1R3HNQ1</accession>
<proteinExistence type="predicted"/>
<comment type="caution">
    <text evidence="1">The sequence shown here is derived from an EMBL/GenBank/DDBJ whole genome shotgun (WGS) entry which is preliminary data.</text>
</comment>
<reference evidence="1 2" key="1">
    <citation type="submission" date="2013-09" db="EMBL/GenBank/DDBJ databases">
        <title>Corchorus capsularis genome sequencing.</title>
        <authorList>
            <person name="Alam M."/>
            <person name="Haque M.S."/>
            <person name="Islam M.S."/>
            <person name="Emdad E.M."/>
            <person name="Islam M.M."/>
            <person name="Ahmed B."/>
            <person name="Halim A."/>
            <person name="Hossen Q.M.M."/>
            <person name="Hossain M.Z."/>
            <person name="Ahmed R."/>
            <person name="Khan M.M."/>
            <person name="Islam R."/>
            <person name="Rashid M.M."/>
            <person name="Khan S.A."/>
            <person name="Rahman M.S."/>
            <person name="Alam M."/>
        </authorList>
    </citation>
    <scope>NUCLEOTIDE SEQUENCE [LARGE SCALE GENOMIC DNA]</scope>
    <source>
        <strain evidence="2">cv. CVL-1</strain>
        <tissue evidence="1">Whole seedling</tissue>
    </source>
</reference>
<name>A0A1R3HNQ1_COCAP</name>
<gene>
    <name evidence="1" type="ORF">CCACVL1_18016</name>
</gene>
<keyword evidence="2" id="KW-1185">Reference proteome</keyword>
<evidence type="ECO:0000313" key="2">
    <source>
        <dbReference type="Proteomes" id="UP000188268"/>
    </source>
</evidence>
<protein>
    <submittedName>
        <fullName evidence="1">Uncharacterized protein</fullName>
    </submittedName>
</protein>
<dbReference type="EMBL" id="AWWV01011502">
    <property type="protein sequence ID" value="OMO71953.1"/>
    <property type="molecule type" value="Genomic_DNA"/>
</dbReference>